<dbReference type="InterPro" id="IPR038135">
    <property type="entry name" value="Methylthiotransferase_N_sf"/>
</dbReference>
<dbReference type="PROSITE" id="PS51449">
    <property type="entry name" value="MTTASE_N"/>
    <property type="match status" value="1"/>
</dbReference>
<dbReference type="SMART" id="SM00729">
    <property type="entry name" value="Elp3"/>
    <property type="match status" value="1"/>
</dbReference>
<dbReference type="FunFam" id="3.80.30.20:FF:000001">
    <property type="entry name" value="tRNA-2-methylthio-N(6)-dimethylallyladenosine synthase 2"/>
    <property type="match status" value="1"/>
</dbReference>
<feature type="binding site" evidence="11">
    <location>
        <position position="213"/>
    </location>
    <ligand>
        <name>[4Fe-4S] cluster</name>
        <dbReference type="ChEBI" id="CHEBI:49883"/>
        <label>2</label>
        <note>4Fe-4S-S-AdoMet</note>
    </ligand>
</feature>
<reference evidence="15 16" key="1">
    <citation type="submission" date="2014-10" db="EMBL/GenBank/DDBJ databases">
        <title>Genome sequence of Clostridium aceticum DSM 1496.</title>
        <authorList>
            <person name="Poehlein A."/>
            <person name="Schiel-Bengelsdorf B."/>
            <person name="Gottschalk G."/>
            <person name="Duerre P."/>
            <person name="Daniel R."/>
        </authorList>
    </citation>
    <scope>NUCLEOTIDE SEQUENCE [LARGE SCALE GENOMIC DNA]</scope>
    <source>
        <strain evidence="15 16">DSM 1496</strain>
    </source>
</reference>
<dbReference type="KEGG" id="cace:CACET_c19400"/>
<keyword evidence="5 11" id="KW-0949">S-adenosyl-L-methionine</keyword>
<feature type="binding site" evidence="11">
    <location>
        <position position="130"/>
    </location>
    <ligand>
        <name>[4Fe-4S] cluster</name>
        <dbReference type="ChEBI" id="CHEBI:49883"/>
        <label>1</label>
    </ligand>
</feature>
<evidence type="ECO:0000256" key="3">
    <source>
        <dbReference type="ARBA" id="ARBA00022490"/>
    </source>
</evidence>
<evidence type="ECO:0000256" key="8">
    <source>
        <dbReference type="ARBA" id="ARBA00023004"/>
    </source>
</evidence>
<dbReference type="PROSITE" id="PS01278">
    <property type="entry name" value="MTTASE_RADICAL"/>
    <property type="match status" value="1"/>
</dbReference>
<feature type="domain" description="Radical SAM core" evidence="14">
    <location>
        <begin position="192"/>
        <end position="422"/>
    </location>
</feature>
<proteinExistence type="inferred from homology"/>
<protein>
    <recommendedName>
        <fullName evidence="10 11">tRNA-2-methylthio-N(6)-dimethylallyladenosine synthase</fullName>
        <ecNumber evidence="10 11">2.8.4.3</ecNumber>
    </recommendedName>
    <alternativeName>
        <fullName evidence="11">(Dimethylallyl)adenosine tRNA methylthiotransferase MiaB</fullName>
    </alternativeName>
    <alternativeName>
        <fullName evidence="11">tRNA-i(6)A37 methylthiotransferase</fullName>
    </alternativeName>
</protein>
<evidence type="ECO:0000256" key="4">
    <source>
        <dbReference type="ARBA" id="ARBA00022679"/>
    </source>
</evidence>
<dbReference type="GO" id="GO:0005829">
    <property type="term" value="C:cytosol"/>
    <property type="evidence" value="ECO:0007669"/>
    <property type="project" value="TreeGrafter"/>
</dbReference>
<comment type="catalytic activity">
    <reaction evidence="11">
        <text>N(6)-dimethylallyladenosine(37) in tRNA + (sulfur carrier)-SH + AH2 + 2 S-adenosyl-L-methionine = 2-methylsulfanyl-N(6)-dimethylallyladenosine(37) in tRNA + (sulfur carrier)-H + 5'-deoxyadenosine + L-methionine + A + S-adenosyl-L-homocysteine + 2 H(+)</text>
        <dbReference type="Rhea" id="RHEA:37067"/>
        <dbReference type="Rhea" id="RHEA-COMP:10375"/>
        <dbReference type="Rhea" id="RHEA-COMP:10376"/>
        <dbReference type="Rhea" id="RHEA-COMP:14737"/>
        <dbReference type="Rhea" id="RHEA-COMP:14739"/>
        <dbReference type="ChEBI" id="CHEBI:13193"/>
        <dbReference type="ChEBI" id="CHEBI:15378"/>
        <dbReference type="ChEBI" id="CHEBI:17319"/>
        <dbReference type="ChEBI" id="CHEBI:17499"/>
        <dbReference type="ChEBI" id="CHEBI:29917"/>
        <dbReference type="ChEBI" id="CHEBI:57844"/>
        <dbReference type="ChEBI" id="CHEBI:57856"/>
        <dbReference type="ChEBI" id="CHEBI:59789"/>
        <dbReference type="ChEBI" id="CHEBI:64428"/>
        <dbReference type="ChEBI" id="CHEBI:74415"/>
        <dbReference type="ChEBI" id="CHEBI:74417"/>
        <dbReference type="EC" id="2.8.4.3"/>
    </reaction>
</comment>
<accession>A0A0G3WAJ0</accession>
<dbReference type="PANTHER" id="PTHR43020:SF2">
    <property type="entry name" value="MITOCHONDRIAL TRNA METHYLTHIOTRANSFERASE CDK5RAP1"/>
    <property type="match status" value="1"/>
</dbReference>
<dbReference type="Pfam" id="PF04055">
    <property type="entry name" value="Radical_SAM"/>
    <property type="match status" value="1"/>
</dbReference>
<evidence type="ECO:0000256" key="2">
    <source>
        <dbReference type="ARBA" id="ARBA00022485"/>
    </source>
</evidence>
<dbReference type="InterPro" id="IPR007197">
    <property type="entry name" value="rSAM"/>
</dbReference>
<dbReference type="PANTHER" id="PTHR43020">
    <property type="entry name" value="CDK5 REGULATORY SUBUNIT-ASSOCIATED PROTEIN 1"/>
    <property type="match status" value="1"/>
</dbReference>
<feature type="binding site" evidence="11">
    <location>
        <position position="60"/>
    </location>
    <ligand>
        <name>[4Fe-4S] cluster</name>
        <dbReference type="ChEBI" id="CHEBI:49883"/>
        <label>1</label>
    </ligand>
</feature>
<evidence type="ECO:0000256" key="10">
    <source>
        <dbReference type="ARBA" id="ARBA00033765"/>
    </source>
</evidence>
<sequence length="488" mass="56084">MEKLFYYKEEAGLKREKNYEFNSLDLQRQQEIIEEISYKNEELYRTTGKQKKVLIVTYGCQMNEHDSEKLLGMLKDMNYVETSEKEEADLIIYNTCCVRENAELKVYGNLGALKPLKKKNSDLTIAVCGCMMQQPKVVEAIKRKYRHVDLVFGTHNLHKFPELLANCKQADNMLVEVWEEEGEIIEGIPSMRKYGVKAFVNIMFGCNNFCTYCIVPYTRGRERSREIKEIVHEVIDLANNGTKEITLLGQNVNSYGKTLENKTEFADLLKELNKVEGIERIRFMTSHPKDLSESLIEAIAQYDKVCEHIHLPFQAGSNHILKEMNRNYTQERYLELVAKLKRAVPDIALTTDIIVGFPGETEEDFMDTLKVVEEVKFHSAFTFLYSVREGTPAAKMETQISEEVKHTRFNKLVETVNQISAEINSSYLNKEVEVLVEGSSKTDASKLMGRTRQNKLVNFSGGEELIGKLVKIRITEPKTFSLNGEIID</sequence>
<dbReference type="HAMAP" id="MF_01864">
    <property type="entry name" value="tRNA_metthiotr_MiaB"/>
    <property type="match status" value="1"/>
</dbReference>
<dbReference type="Pfam" id="PF00919">
    <property type="entry name" value="UPF0004"/>
    <property type="match status" value="1"/>
</dbReference>
<dbReference type="InterPro" id="IPR005839">
    <property type="entry name" value="Methylthiotransferase"/>
</dbReference>
<dbReference type="SFLD" id="SFLDS00029">
    <property type="entry name" value="Radical_SAM"/>
    <property type="match status" value="1"/>
</dbReference>
<dbReference type="SFLD" id="SFLDF00273">
    <property type="entry name" value="(dimethylallyl)adenosine_tRNA"/>
    <property type="match status" value="1"/>
</dbReference>
<dbReference type="GO" id="GO:0035597">
    <property type="term" value="F:tRNA-2-methylthio-N(6)-dimethylallyladenosine(37) synthase activity"/>
    <property type="evidence" value="ECO:0007669"/>
    <property type="project" value="UniProtKB-EC"/>
</dbReference>
<dbReference type="FunFam" id="3.40.50.12160:FF:000006">
    <property type="entry name" value="tRNA-2-methylthio-N(6)-dimethylallyladenosine synthase"/>
    <property type="match status" value="1"/>
</dbReference>
<evidence type="ECO:0000256" key="6">
    <source>
        <dbReference type="ARBA" id="ARBA00022694"/>
    </source>
</evidence>
<keyword evidence="15" id="KW-0560">Oxidoreductase</keyword>
<dbReference type="InterPro" id="IPR020612">
    <property type="entry name" value="Methylthiotransferase_CS"/>
</dbReference>
<dbReference type="NCBIfam" id="TIGR01574">
    <property type="entry name" value="miaB-methiolase"/>
    <property type="match status" value="1"/>
</dbReference>
<dbReference type="STRING" id="84022.CACET_c19400"/>
<keyword evidence="9 11" id="KW-0411">Iron-sulfur</keyword>
<evidence type="ECO:0000256" key="11">
    <source>
        <dbReference type="HAMAP-Rule" id="MF_01864"/>
    </source>
</evidence>
<dbReference type="PATRIC" id="fig|84022.6.peg.1937"/>
<dbReference type="SUPFAM" id="SSF102114">
    <property type="entry name" value="Radical SAM enzymes"/>
    <property type="match status" value="1"/>
</dbReference>
<dbReference type="InterPro" id="IPR002792">
    <property type="entry name" value="TRAM_dom"/>
</dbReference>
<keyword evidence="7 11" id="KW-0479">Metal-binding</keyword>
<evidence type="ECO:0000256" key="9">
    <source>
        <dbReference type="ARBA" id="ARBA00023014"/>
    </source>
</evidence>
<name>A0A0G3WAJ0_9CLOT</name>
<comment type="subunit">
    <text evidence="11">Monomer.</text>
</comment>
<dbReference type="PROSITE" id="PS51918">
    <property type="entry name" value="RADICAL_SAM"/>
    <property type="match status" value="1"/>
</dbReference>
<comment type="similarity">
    <text evidence="11">Belongs to the methylthiotransferase family. MiaB subfamily.</text>
</comment>
<keyword evidence="3 11" id="KW-0963">Cytoplasm</keyword>
<dbReference type="Gene3D" id="3.80.30.20">
    <property type="entry name" value="tm_1862 like domain"/>
    <property type="match status" value="1"/>
</dbReference>
<feature type="binding site" evidence="11">
    <location>
        <position position="206"/>
    </location>
    <ligand>
        <name>[4Fe-4S] cluster</name>
        <dbReference type="ChEBI" id="CHEBI:49883"/>
        <label>2</label>
        <note>4Fe-4S-S-AdoMet</note>
    </ligand>
</feature>
<evidence type="ECO:0000313" key="15">
    <source>
        <dbReference type="EMBL" id="AKL95388.1"/>
    </source>
</evidence>
<evidence type="ECO:0000259" key="13">
    <source>
        <dbReference type="PROSITE" id="PS51449"/>
    </source>
</evidence>
<dbReference type="PROSITE" id="PS50926">
    <property type="entry name" value="TRAM"/>
    <property type="match status" value="1"/>
</dbReference>
<comment type="function">
    <text evidence="1 11">Catalyzes the methylthiolation of N6-(dimethylallyl)adenosine (i(6)A), leading to the formation of 2-methylthio-N6-(dimethylallyl)adenosine (ms(2)i(6)A) at position 37 in tRNAs that read codons beginning with uridine.</text>
</comment>
<dbReference type="InterPro" id="IPR006638">
    <property type="entry name" value="Elp3/MiaA/NifB-like_rSAM"/>
</dbReference>
<dbReference type="NCBIfam" id="TIGR00089">
    <property type="entry name" value="MiaB/RimO family radical SAM methylthiotransferase"/>
    <property type="match status" value="1"/>
</dbReference>
<dbReference type="InterPro" id="IPR013848">
    <property type="entry name" value="Methylthiotransferase_N"/>
</dbReference>
<dbReference type="EMBL" id="CP009687">
    <property type="protein sequence ID" value="AKL95388.1"/>
    <property type="molecule type" value="Genomic_DNA"/>
</dbReference>
<dbReference type="InterPro" id="IPR023404">
    <property type="entry name" value="rSAM_horseshoe"/>
</dbReference>
<evidence type="ECO:0000256" key="1">
    <source>
        <dbReference type="ARBA" id="ARBA00003234"/>
    </source>
</evidence>
<dbReference type="GO" id="GO:0046872">
    <property type="term" value="F:metal ion binding"/>
    <property type="evidence" value="ECO:0007669"/>
    <property type="project" value="UniProtKB-KW"/>
</dbReference>
<gene>
    <name evidence="11 15" type="primary">miaB</name>
    <name evidence="15" type="ORF">CACET_c19400</name>
</gene>
<dbReference type="EC" id="2.8.4.3" evidence="10 11"/>
<dbReference type="SFLD" id="SFLDG01061">
    <property type="entry name" value="methylthiotransferase"/>
    <property type="match status" value="1"/>
</dbReference>
<dbReference type="AlphaFoldDB" id="A0A0G3WAJ0"/>
<dbReference type="InterPro" id="IPR058240">
    <property type="entry name" value="rSAM_sf"/>
</dbReference>
<dbReference type="SFLD" id="SFLDG01082">
    <property type="entry name" value="B12-binding_domain_containing"/>
    <property type="match status" value="1"/>
</dbReference>
<feature type="binding site" evidence="11">
    <location>
        <position position="96"/>
    </location>
    <ligand>
        <name>[4Fe-4S] cluster</name>
        <dbReference type="ChEBI" id="CHEBI:49883"/>
        <label>1</label>
    </ligand>
</feature>
<dbReference type="Pfam" id="PF01938">
    <property type="entry name" value="TRAM"/>
    <property type="match status" value="1"/>
</dbReference>
<keyword evidence="2 11" id="KW-0004">4Fe-4S</keyword>
<dbReference type="RefSeq" id="WP_082058060.1">
    <property type="nucleotide sequence ID" value="NZ_CP009687.1"/>
</dbReference>
<evidence type="ECO:0000256" key="7">
    <source>
        <dbReference type="ARBA" id="ARBA00022723"/>
    </source>
</evidence>
<feature type="domain" description="MTTase N-terminal" evidence="13">
    <location>
        <begin position="51"/>
        <end position="169"/>
    </location>
</feature>
<evidence type="ECO:0000256" key="5">
    <source>
        <dbReference type="ARBA" id="ARBA00022691"/>
    </source>
</evidence>
<evidence type="ECO:0000259" key="14">
    <source>
        <dbReference type="PROSITE" id="PS51918"/>
    </source>
</evidence>
<organism evidence="15 16">
    <name type="scientific">Clostridium aceticum</name>
    <dbReference type="NCBI Taxonomy" id="84022"/>
    <lineage>
        <taxon>Bacteria</taxon>
        <taxon>Bacillati</taxon>
        <taxon>Bacillota</taxon>
        <taxon>Clostridia</taxon>
        <taxon>Eubacteriales</taxon>
        <taxon>Clostridiaceae</taxon>
        <taxon>Clostridium</taxon>
    </lineage>
</organism>
<dbReference type="Proteomes" id="UP000035704">
    <property type="component" value="Chromosome"/>
</dbReference>
<dbReference type="GO" id="GO:0016491">
    <property type="term" value="F:oxidoreductase activity"/>
    <property type="evidence" value="ECO:0007669"/>
    <property type="project" value="UniProtKB-KW"/>
</dbReference>
<comment type="cofactor">
    <cofactor evidence="11">
        <name>[4Fe-4S] cluster</name>
        <dbReference type="ChEBI" id="CHEBI:49883"/>
    </cofactor>
    <text evidence="11">Binds 2 [4Fe-4S] clusters. One cluster is coordinated with 3 cysteines and an exchangeable S-adenosyl-L-methionine.</text>
</comment>
<keyword evidence="16" id="KW-1185">Reference proteome</keyword>
<evidence type="ECO:0000259" key="12">
    <source>
        <dbReference type="PROSITE" id="PS50926"/>
    </source>
</evidence>
<dbReference type="CDD" id="cd01335">
    <property type="entry name" value="Radical_SAM"/>
    <property type="match status" value="1"/>
</dbReference>
<dbReference type="GO" id="GO:0051539">
    <property type="term" value="F:4 iron, 4 sulfur cluster binding"/>
    <property type="evidence" value="ECO:0007669"/>
    <property type="project" value="UniProtKB-UniRule"/>
</dbReference>
<dbReference type="OrthoDB" id="9805215at2"/>
<dbReference type="InterPro" id="IPR006463">
    <property type="entry name" value="MiaB_methiolase"/>
</dbReference>
<keyword evidence="6 11" id="KW-0819">tRNA processing</keyword>
<evidence type="ECO:0000313" key="16">
    <source>
        <dbReference type="Proteomes" id="UP000035704"/>
    </source>
</evidence>
<keyword evidence="8 11" id="KW-0408">Iron</keyword>
<keyword evidence="4 11" id="KW-0808">Transferase</keyword>
<dbReference type="Gene3D" id="3.40.50.12160">
    <property type="entry name" value="Methylthiotransferase, N-terminal domain"/>
    <property type="match status" value="1"/>
</dbReference>
<feature type="binding site" evidence="11">
    <location>
        <position position="210"/>
    </location>
    <ligand>
        <name>[4Fe-4S] cluster</name>
        <dbReference type="ChEBI" id="CHEBI:49883"/>
        <label>2</label>
        <note>4Fe-4S-S-AdoMet</note>
    </ligand>
</feature>
<feature type="domain" description="TRAM" evidence="12">
    <location>
        <begin position="425"/>
        <end position="488"/>
    </location>
</feature>
<comment type="subcellular location">
    <subcellularLocation>
        <location evidence="11">Cytoplasm</location>
    </subcellularLocation>
</comment>